<dbReference type="GO" id="GO:0022857">
    <property type="term" value="F:transmembrane transporter activity"/>
    <property type="evidence" value="ECO:0007669"/>
    <property type="project" value="InterPro"/>
</dbReference>
<feature type="transmembrane region" description="Helical" evidence="5">
    <location>
        <begin position="239"/>
        <end position="257"/>
    </location>
</feature>
<gene>
    <name evidence="7" type="ORF">MNOR_LOCUS12128</name>
</gene>
<evidence type="ECO:0000256" key="2">
    <source>
        <dbReference type="ARBA" id="ARBA00022692"/>
    </source>
</evidence>
<dbReference type="PANTHER" id="PTHR24064">
    <property type="entry name" value="SOLUTE CARRIER FAMILY 22 MEMBER"/>
    <property type="match status" value="1"/>
</dbReference>
<dbReference type="Gene3D" id="1.20.1250.20">
    <property type="entry name" value="MFS general substrate transporter like domains"/>
    <property type="match status" value="1"/>
</dbReference>
<feature type="transmembrane region" description="Helical" evidence="5">
    <location>
        <begin position="345"/>
        <end position="364"/>
    </location>
</feature>
<keyword evidence="3 5" id="KW-1133">Transmembrane helix</keyword>
<comment type="subcellular location">
    <subcellularLocation>
        <location evidence="1">Membrane</location>
        <topology evidence="1">Multi-pass membrane protein</topology>
    </subcellularLocation>
</comment>
<accession>A0AAV2QH86</accession>
<feature type="transmembrane region" description="Helical" evidence="5">
    <location>
        <begin position="177"/>
        <end position="199"/>
    </location>
</feature>
<feature type="transmembrane region" description="Helical" evidence="5">
    <location>
        <begin position="122"/>
        <end position="140"/>
    </location>
</feature>
<dbReference type="PROSITE" id="PS50850">
    <property type="entry name" value="MFS"/>
    <property type="match status" value="1"/>
</dbReference>
<reference evidence="7 8" key="1">
    <citation type="submission" date="2024-05" db="EMBL/GenBank/DDBJ databases">
        <authorList>
            <person name="Wallberg A."/>
        </authorList>
    </citation>
    <scope>NUCLEOTIDE SEQUENCE [LARGE SCALE GENOMIC DNA]</scope>
</reference>
<evidence type="ECO:0000256" key="3">
    <source>
        <dbReference type="ARBA" id="ARBA00022989"/>
    </source>
</evidence>
<dbReference type="EMBL" id="CAXKWB010006558">
    <property type="protein sequence ID" value="CAL4083306.1"/>
    <property type="molecule type" value="Genomic_DNA"/>
</dbReference>
<keyword evidence="2 5" id="KW-0812">Transmembrane</keyword>
<evidence type="ECO:0000259" key="6">
    <source>
        <dbReference type="PROSITE" id="PS50850"/>
    </source>
</evidence>
<dbReference type="AlphaFoldDB" id="A0AAV2QH86"/>
<evidence type="ECO:0000313" key="8">
    <source>
        <dbReference type="Proteomes" id="UP001497623"/>
    </source>
</evidence>
<evidence type="ECO:0000256" key="1">
    <source>
        <dbReference type="ARBA" id="ARBA00004141"/>
    </source>
</evidence>
<keyword evidence="8" id="KW-1185">Reference proteome</keyword>
<keyword evidence="4 5" id="KW-0472">Membrane</keyword>
<dbReference type="InterPro" id="IPR036259">
    <property type="entry name" value="MFS_trans_sf"/>
</dbReference>
<feature type="domain" description="Major facilitator superfamily (MFS) profile" evidence="6">
    <location>
        <begin position="69"/>
        <end position="516"/>
    </location>
</feature>
<evidence type="ECO:0000256" key="5">
    <source>
        <dbReference type="SAM" id="Phobius"/>
    </source>
</evidence>
<feature type="non-terminal residue" evidence="7">
    <location>
        <position position="541"/>
    </location>
</feature>
<dbReference type="Proteomes" id="UP001497623">
    <property type="component" value="Unassembled WGS sequence"/>
</dbReference>
<dbReference type="InterPro" id="IPR020846">
    <property type="entry name" value="MFS_dom"/>
</dbReference>
<feature type="transmembrane region" description="Helical" evidence="5">
    <location>
        <begin position="12"/>
        <end position="33"/>
    </location>
</feature>
<dbReference type="Pfam" id="PF00083">
    <property type="entry name" value="Sugar_tr"/>
    <property type="match status" value="1"/>
</dbReference>
<feature type="transmembrane region" description="Helical" evidence="5">
    <location>
        <begin position="409"/>
        <end position="424"/>
    </location>
</feature>
<organism evidence="7 8">
    <name type="scientific">Meganyctiphanes norvegica</name>
    <name type="common">Northern krill</name>
    <name type="synonym">Thysanopoda norvegica</name>
    <dbReference type="NCBI Taxonomy" id="48144"/>
    <lineage>
        <taxon>Eukaryota</taxon>
        <taxon>Metazoa</taxon>
        <taxon>Ecdysozoa</taxon>
        <taxon>Arthropoda</taxon>
        <taxon>Crustacea</taxon>
        <taxon>Multicrustacea</taxon>
        <taxon>Malacostraca</taxon>
        <taxon>Eumalacostraca</taxon>
        <taxon>Eucarida</taxon>
        <taxon>Euphausiacea</taxon>
        <taxon>Euphausiidae</taxon>
        <taxon>Meganyctiphanes</taxon>
    </lineage>
</organism>
<proteinExistence type="predicted"/>
<comment type="caution">
    <text evidence="7">The sequence shown here is derived from an EMBL/GenBank/DDBJ whole genome shotgun (WGS) entry which is preliminary data.</text>
</comment>
<protein>
    <recommendedName>
        <fullName evidence="6">Major facilitator superfamily (MFS) profile domain-containing protein</fullName>
    </recommendedName>
</protein>
<dbReference type="SUPFAM" id="SSF103473">
    <property type="entry name" value="MFS general substrate transporter"/>
    <property type="match status" value="1"/>
</dbReference>
<evidence type="ECO:0000313" key="7">
    <source>
        <dbReference type="EMBL" id="CAL4083306.1"/>
    </source>
</evidence>
<name>A0AAV2QH86_MEGNR</name>
<feature type="transmembrane region" description="Helical" evidence="5">
    <location>
        <begin position="211"/>
        <end position="233"/>
    </location>
</feature>
<feature type="transmembrane region" description="Helical" evidence="5">
    <location>
        <begin position="376"/>
        <end position="397"/>
    </location>
</feature>
<feature type="transmembrane region" description="Helical" evidence="5">
    <location>
        <begin position="488"/>
        <end position="511"/>
    </location>
</feature>
<evidence type="ECO:0000256" key="4">
    <source>
        <dbReference type="ARBA" id="ARBA00023136"/>
    </source>
</evidence>
<dbReference type="InterPro" id="IPR005828">
    <property type="entry name" value="MFS_sugar_transport-like"/>
</dbReference>
<feature type="transmembrane region" description="Helical" evidence="5">
    <location>
        <begin position="152"/>
        <end position="171"/>
    </location>
</feature>
<sequence length="541" mass="60332">METSIRDFDDVLSHLGVGKWNLVSLIGLGYWYFLMPGQLLAGSFLGPDVDHMCQPPGVGDLTKSGKLFNNYTEIISVSKCHYDVSTITGTNATHTCKNWDFDNSTFGSTVTSEFNLVCDSSYLRMSYSSIFMFGALLGAPCNGISDRYGRKLILSVGTSIFCVMCILSTWLPNVESLLVVRFMLGFMYPTSTLSGYNLVLEAFGKEWRSVVGVAIWLPWVLGTMAWGGIAYLIRDWRTLQLTVSLPTILFLPFLWFMDESPRWLVVAGRQNKAKKVLERAARLNHVQPLTHDQLTDVMDIVHCQQDGSLKKNYEETTSLTNSLVLYCKKLASSALILFRTPKLRLLTLVDCHNSFIGSMTFFGLSLSGVSYSNDPYMYMMFSGLAELPSVTLVVPVIRRWGRRRPSMSFYLASGASLLLIPFVSQGWHRITLAMIGKLSISMAFNIFALHSTELYPTQVRLQGASIGLMMQRFGSTISPFITDLLGPLVTWAPSVVFGVGSLMAGACVLLLPENEGRSMPDTIHDFEHYTNTDHQVPEKRA</sequence>
<dbReference type="GO" id="GO:0016020">
    <property type="term" value="C:membrane"/>
    <property type="evidence" value="ECO:0007669"/>
    <property type="project" value="UniProtKB-SubCell"/>
</dbReference>